<dbReference type="EnsemblMetazoa" id="CLYHEMT006570.3">
    <property type="protein sequence ID" value="CLYHEMP006570.3"/>
    <property type="gene ID" value="CLYHEMG006570"/>
</dbReference>
<dbReference type="SUPFAM" id="SSF56496">
    <property type="entry name" value="Fibrinogen C-terminal domain-like"/>
    <property type="match status" value="1"/>
</dbReference>
<dbReference type="InterPro" id="IPR036056">
    <property type="entry name" value="Fibrinogen-like_C"/>
</dbReference>
<organism evidence="3 4">
    <name type="scientific">Clytia hemisphaerica</name>
    <dbReference type="NCBI Taxonomy" id="252671"/>
    <lineage>
        <taxon>Eukaryota</taxon>
        <taxon>Metazoa</taxon>
        <taxon>Cnidaria</taxon>
        <taxon>Hydrozoa</taxon>
        <taxon>Hydroidolina</taxon>
        <taxon>Leptothecata</taxon>
        <taxon>Obeliida</taxon>
        <taxon>Clytiidae</taxon>
        <taxon>Clytia</taxon>
    </lineage>
</organism>
<dbReference type="PANTHER" id="PTHR19143">
    <property type="entry name" value="FIBRINOGEN/TENASCIN/ANGIOPOEITIN"/>
    <property type="match status" value="1"/>
</dbReference>
<dbReference type="OrthoDB" id="6145874at2759"/>
<dbReference type="InterPro" id="IPR002181">
    <property type="entry name" value="Fibrinogen_a/b/g_C_dom"/>
</dbReference>
<sequence length="326" mass="37492">MKMFLFNAVLGIFFIANEANGSKVFNLIAIDKGIVVAPFHSTTAHYRQCFSICSLNPKCLSFDHSYTSDIGECSFYDVGVAVFNQTTKFQEKIGSKYHSIHMATDCADWYRLGHRENGVYEVHLLSKYKRRVYCHMGAAEGGWMAFQRRFDGSVQFIGRNWEEFKNGFGNPEGEYYLGNELLHLLTTSEDYDYLVEARSYGQASSARRKLIHKVHIESEEEDYKIQYRLEDISEDYGGATSYGTLMRGCRFSTFDHDRDTAPDQNCGQLYGGWWHAWCHDVAMNGHYSHTETPVSPASGIIWRDWRGHGETLKNSLLMIRRSSFKQ</sequence>
<reference evidence="3" key="1">
    <citation type="submission" date="2021-01" db="UniProtKB">
        <authorList>
            <consortium name="EnsemblMetazoa"/>
        </authorList>
    </citation>
    <scope>IDENTIFICATION</scope>
</reference>
<feature type="signal peptide" evidence="1">
    <location>
        <begin position="1"/>
        <end position="21"/>
    </location>
</feature>
<dbReference type="Pfam" id="PF00147">
    <property type="entry name" value="Fibrinogen_C"/>
    <property type="match status" value="1"/>
</dbReference>
<dbReference type="GeneID" id="136804510"/>
<evidence type="ECO:0000313" key="4">
    <source>
        <dbReference type="Proteomes" id="UP000594262"/>
    </source>
</evidence>
<feature type="chain" id="PRO_5029497169" description="Fibrinogen C-terminal domain-containing protein" evidence="1">
    <location>
        <begin position="22"/>
        <end position="326"/>
    </location>
</feature>
<keyword evidence="1" id="KW-0732">Signal</keyword>
<dbReference type="PROSITE" id="PS51406">
    <property type="entry name" value="FIBRINOGEN_C_2"/>
    <property type="match status" value="1"/>
</dbReference>
<dbReference type="InterPro" id="IPR050373">
    <property type="entry name" value="Fibrinogen_C-term_domain"/>
</dbReference>
<dbReference type="SMART" id="SM00186">
    <property type="entry name" value="FBG"/>
    <property type="match status" value="1"/>
</dbReference>
<keyword evidence="4" id="KW-1185">Reference proteome</keyword>
<accession>A0A7M5WK51</accession>
<evidence type="ECO:0000259" key="2">
    <source>
        <dbReference type="PROSITE" id="PS51406"/>
    </source>
</evidence>
<evidence type="ECO:0000313" key="3">
    <source>
        <dbReference type="EnsemblMetazoa" id="CLYHEMP006570.3"/>
    </source>
</evidence>
<feature type="domain" description="Fibrinogen C-terminal" evidence="2">
    <location>
        <begin position="97"/>
        <end position="323"/>
    </location>
</feature>
<dbReference type="RefSeq" id="XP_066917255.1">
    <property type="nucleotide sequence ID" value="XM_067061154.1"/>
</dbReference>
<name>A0A7M5WK51_9CNID</name>
<dbReference type="GO" id="GO:0005615">
    <property type="term" value="C:extracellular space"/>
    <property type="evidence" value="ECO:0007669"/>
    <property type="project" value="TreeGrafter"/>
</dbReference>
<evidence type="ECO:0000256" key="1">
    <source>
        <dbReference type="SAM" id="SignalP"/>
    </source>
</evidence>
<dbReference type="Proteomes" id="UP000594262">
    <property type="component" value="Unplaced"/>
</dbReference>
<protein>
    <recommendedName>
        <fullName evidence="2">Fibrinogen C-terminal domain-containing protein</fullName>
    </recommendedName>
</protein>
<dbReference type="AlphaFoldDB" id="A0A7M5WK51"/>
<dbReference type="InterPro" id="IPR014716">
    <property type="entry name" value="Fibrinogen_a/b/g_C_1"/>
</dbReference>
<proteinExistence type="predicted"/>
<dbReference type="Gene3D" id="3.90.215.10">
    <property type="entry name" value="Gamma Fibrinogen, chain A, domain 1"/>
    <property type="match status" value="1"/>
</dbReference>